<dbReference type="InterPro" id="IPR032710">
    <property type="entry name" value="NTF2-like_dom_sf"/>
</dbReference>
<evidence type="ECO:0000313" key="1">
    <source>
        <dbReference type="EMBL" id="OIW23759.1"/>
    </source>
</evidence>
<protein>
    <submittedName>
        <fullName evidence="1">SnoaL-domain-containing protein</fullName>
    </submittedName>
</protein>
<dbReference type="SUPFAM" id="SSF54427">
    <property type="entry name" value="NTF2-like"/>
    <property type="match status" value="1"/>
</dbReference>
<dbReference type="InterPro" id="IPR009959">
    <property type="entry name" value="Cyclase_SnoaL-like"/>
</dbReference>
<dbReference type="OrthoDB" id="2830113at2759"/>
<name>A0A1J7I802_9PEZI</name>
<organism evidence="1 2">
    <name type="scientific">Coniochaeta ligniaria NRRL 30616</name>
    <dbReference type="NCBI Taxonomy" id="1408157"/>
    <lineage>
        <taxon>Eukaryota</taxon>
        <taxon>Fungi</taxon>
        <taxon>Dikarya</taxon>
        <taxon>Ascomycota</taxon>
        <taxon>Pezizomycotina</taxon>
        <taxon>Sordariomycetes</taxon>
        <taxon>Sordariomycetidae</taxon>
        <taxon>Coniochaetales</taxon>
        <taxon>Coniochaetaceae</taxon>
        <taxon>Coniochaeta</taxon>
    </lineage>
</organism>
<gene>
    <name evidence="1" type="ORF">CONLIGDRAFT_108932</name>
</gene>
<dbReference type="GO" id="GO:0030638">
    <property type="term" value="P:polyketide metabolic process"/>
    <property type="evidence" value="ECO:0007669"/>
    <property type="project" value="InterPro"/>
</dbReference>
<dbReference type="EMBL" id="KV875105">
    <property type="protein sequence ID" value="OIW23759.1"/>
    <property type="molecule type" value="Genomic_DNA"/>
</dbReference>
<dbReference type="Gene3D" id="3.10.450.50">
    <property type="match status" value="2"/>
</dbReference>
<evidence type="ECO:0000313" key="2">
    <source>
        <dbReference type="Proteomes" id="UP000182658"/>
    </source>
</evidence>
<dbReference type="STRING" id="1408157.A0A1J7I802"/>
<dbReference type="AlphaFoldDB" id="A0A1J7I802"/>
<dbReference type="Pfam" id="PF07366">
    <property type="entry name" value="SnoaL"/>
    <property type="match status" value="1"/>
</dbReference>
<dbReference type="Proteomes" id="UP000182658">
    <property type="component" value="Unassembled WGS sequence"/>
</dbReference>
<proteinExistence type="predicted"/>
<reference evidence="1 2" key="1">
    <citation type="submission" date="2016-10" db="EMBL/GenBank/DDBJ databases">
        <title>Draft genome sequence of Coniochaeta ligniaria NRRL30616, a lignocellulolytic fungus for bioabatement of inhibitors in plant biomass hydrolysates.</title>
        <authorList>
            <consortium name="DOE Joint Genome Institute"/>
            <person name="Jimenez D.J."/>
            <person name="Hector R.E."/>
            <person name="Riley R."/>
            <person name="Sun H."/>
            <person name="Grigoriev I.V."/>
            <person name="Van Elsas J.D."/>
            <person name="Nichols N.N."/>
        </authorList>
    </citation>
    <scope>NUCLEOTIDE SEQUENCE [LARGE SCALE GENOMIC DNA]</scope>
    <source>
        <strain evidence="1 2">NRRL 30616</strain>
    </source>
</reference>
<sequence length="278" mass="32236">MGAGIEFHRYLDLLNERKWLELRLVLSNTLSYNDAYMSAGQYLLQLQDEVEASAIASWRLEILVHDRHSSQVGARIIVSAHDTEKTEEASTAPKERLIEYPQHTILVLEDGKISEIRTITDIDMKNQRLAHVDPSPQPLDQGPGHLPHVDLTQFYTAYIRCINDQTMKTELHKYCHPHVMWCSRRLPLDEYRKLMEDSFEAISGLTFRVRDLIVDEERQQVCTRIEFTGTPVRSYAGVEPNGRSVRFAEHAIYWLDRGKIARVVTAIDWQSYRKQLNS</sequence>
<dbReference type="InParanoid" id="A0A1J7I802"/>
<keyword evidence="2" id="KW-1185">Reference proteome</keyword>
<accession>A0A1J7I802</accession>